<feature type="non-terminal residue" evidence="1">
    <location>
        <position position="1"/>
    </location>
</feature>
<accession>A0AAD5D2H5</accession>
<organism evidence="1 2">
    <name type="scientific">Ambrosia artemisiifolia</name>
    <name type="common">Common ragweed</name>
    <dbReference type="NCBI Taxonomy" id="4212"/>
    <lineage>
        <taxon>Eukaryota</taxon>
        <taxon>Viridiplantae</taxon>
        <taxon>Streptophyta</taxon>
        <taxon>Embryophyta</taxon>
        <taxon>Tracheophyta</taxon>
        <taxon>Spermatophyta</taxon>
        <taxon>Magnoliopsida</taxon>
        <taxon>eudicotyledons</taxon>
        <taxon>Gunneridae</taxon>
        <taxon>Pentapetalae</taxon>
        <taxon>asterids</taxon>
        <taxon>campanulids</taxon>
        <taxon>Asterales</taxon>
        <taxon>Asteraceae</taxon>
        <taxon>Asteroideae</taxon>
        <taxon>Heliantheae alliance</taxon>
        <taxon>Heliantheae</taxon>
        <taxon>Ambrosia</taxon>
    </lineage>
</organism>
<evidence type="ECO:0000313" key="2">
    <source>
        <dbReference type="Proteomes" id="UP001206925"/>
    </source>
</evidence>
<reference evidence="1" key="1">
    <citation type="submission" date="2022-06" db="EMBL/GenBank/DDBJ databases">
        <title>Uncovering the hologenomic basis of an extraordinary plant invasion.</title>
        <authorList>
            <person name="Bieker V.C."/>
            <person name="Martin M.D."/>
            <person name="Gilbert T."/>
            <person name="Hodgins K."/>
            <person name="Battlay P."/>
            <person name="Petersen B."/>
            <person name="Wilson J."/>
        </authorList>
    </citation>
    <scope>NUCLEOTIDE SEQUENCE</scope>
    <source>
        <strain evidence="1">AA19_3_7</strain>
        <tissue evidence="1">Leaf</tissue>
    </source>
</reference>
<evidence type="ECO:0000313" key="1">
    <source>
        <dbReference type="EMBL" id="KAI7752703.1"/>
    </source>
</evidence>
<sequence>YILSSVFLSAKFTFDGADGDNIGVANEVCFTLNGGDGDDIGVGNENEVRFSTPESTYRRLSSHGGRLFGFLYTLDRRFAISTWLLMRLPCVPSHGTMANPTCKAFLGSSLSTNKSWNINYVAILDSSPRNLQSGIEISWPKVIYCMLNSRNKHVRNEELHSLFGKKSIPRIKIQDNSGFFSKFIIIIAASSSKVASEDVRMKEDAIATLTHNAEWSENTLSSVNHNAESS</sequence>
<protein>
    <submittedName>
        <fullName evidence="1">Uncharacterized protein</fullName>
    </submittedName>
</protein>
<dbReference type="AlphaFoldDB" id="A0AAD5D2H5"/>
<proteinExistence type="predicted"/>
<dbReference type="Proteomes" id="UP001206925">
    <property type="component" value="Unassembled WGS sequence"/>
</dbReference>
<name>A0AAD5D2H5_AMBAR</name>
<gene>
    <name evidence="1" type="ORF">M8C21_029236</name>
</gene>
<keyword evidence="2" id="KW-1185">Reference proteome</keyword>
<dbReference type="EMBL" id="JAMZMK010005635">
    <property type="protein sequence ID" value="KAI7752703.1"/>
    <property type="molecule type" value="Genomic_DNA"/>
</dbReference>
<comment type="caution">
    <text evidence="1">The sequence shown here is derived from an EMBL/GenBank/DDBJ whole genome shotgun (WGS) entry which is preliminary data.</text>
</comment>